<feature type="transmembrane region" description="Helical" evidence="1">
    <location>
        <begin position="135"/>
        <end position="161"/>
    </location>
</feature>
<dbReference type="InterPro" id="IPR010178">
    <property type="entry name" value="Lit"/>
</dbReference>
<sequence length="223" mass="26176">MNCEGNSTLKQKIIQISGFIFITFFILSLSVAATINFTFLYSFDIGYLNISEYVGMPKEQILMNYRILLDYLNTPWIAKLDMPDFPSSVSGLFHFTEVKKLFMLDYLILITSGIGSFWFMQYLNREGQYWRLLRYFQWGILLPLGVVLALLINFDVLFVLFHQVFFNNDAWLFNPSTDPIILALPEAFFMHSFILAFGVIEFLFIIGYFISKKQWVKYEKKTP</sequence>
<evidence type="ECO:0000313" key="3">
    <source>
        <dbReference type="EMBL" id="QOQ80119.1"/>
    </source>
</evidence>
<reference evidence="2 4" key="1">
    <citation type="submission" date="2020-07" db="EMBL/GenBank/DDBJ databases">
        <title>Draft Genome Sequences of Lactobacillales Isolated from the International Space Station.</title>
        <authorList>
            <person name="Bharadwaj A.R."/>
            <person name="Singh N.K."/>
            <person name="Wood J.M."/>
            <person name="Debieu M."/>
            <person name="O'Hara N.B."/>
            <person name="Karouia F."/>
            <person name="Mason C.E."/>
            <person name="Venkateswaran K."/>
        </authorList>
    </citation>
    <scope>NUCLEOTIDE SEQUENCE [LARGE SCALE GENOMIC DNA]</scope>
    <source>
        <strain evidence="2 4">151250015-1-258-55</strain>
    </source>
</reference>
<protein>
    <submittedName>
        <fullName evidence="3">TIGR01906 family membrane protein</fullName>
    </submittedName>
</protein>
<keyword evidence="1" id="KW-0812">Transmembrane</keyword>
<dbReference type="Pfam" id="PF07314">
    <property type="entry name" value="Lit"/>
    <property type="match status" value="1"/>
</dbReference>
<reference evidence="3 5" key="2">
    <citation type="submission" date="2020-10" db="EMBL/GenBank/DDBJ databases">
        <title>Plasmid carrying two tetracycline resistance determinant.</title>
        <authorList>
            <person name="Yang Q."/>
        </authorList>
    </citation>
    <scope>NUCLEOTIDE SEQUENCE [LARGE SCALE GENOMIC DNA]</scope>
    <source>
        <strain evidence="3 5">T43</strain>
        <plasmid evidence="3 5">pT4302</plasmid>
    </source>
</reference>
<organism evidence="3 5">
    <name type="scientific">Aerococcus urinaeequi</name>
    <dbReference type="NCBI Taxonomy" id="51665"/>
    <lineage>
        <taxon>Bacteria</taxon>
        <taxon>Bacillati</taxon>
        <taxon>Bacillota</taxon>
        <taxon>Bacilli</taxon>
        <taxon>Lactobacillales</taxon>
        <taxon>Aerococcaceae</taxon>
        <taxon>Aerococcus</taxon>
    </lineage>
</organism>
<keyword evidence="3" id="KW-0614">Plasmid</keyword>
<dbReference type="AlphaFoldDB" id="A0A7M1KYT4"/>
<dbReference type="EMBL" id="JACGAN010000003">
    <property type="protein sequence ID" value="MBA5746055.1"/>
    <property type="molecule type" value="Genomic_DNA"/>
</dbReference>
<proteinExistence type="predicted"/>
<feature type="transmembrane region" description="Helical" evidence="1">
    <location>
        <begin position="19"/>
        <end position="43"/>
    </location>
</feature>
<evidence type="ECO:0000313" key="4">
    <source>
        <dbReference type="Proteomes" id="UP000540056"/>
    </source>
</evidence>
<evidence type="ECO:0000256" key="1">
    <source>
        <dbReference type="SAM" id="Phobius"/>
    </source>
</evidence>
<evidence type="ECO:0000313" key="5">
    <source>
        <dbReference type="Proteomes" id="UP000595091"/>
    </source>
</evidence>
<keyword evidence="1" id="KW-1133">Transmembrane helix</keyword>
<dbReference type="EMBL" id="CP063066">
    <property type="protein sequence ID" value="QOQ80119.1"/>
    <property type="molecule type" value="Genomic_DNA"/>
</dbReference>
<accession>A0A7M1KYT4</accession>
<evidence type="ECO:0000313" key="2">
    <source>
        <dbReference type="EMBL" id="MBA5746055.1"/>
    </source>
</evidence>
<geneLocation type="plasmid" evidence="3 5">
    <name>pT4302</name>
</geneLocation>
<feature type="transmembrane region" description="Helical" evidence="1">
    <location>
        <begin position="188"/>
        <end position="211"/>
    </location>
</feature>
<dbReference type="Proteomes" id="UP000540056">
    <property type="component" value="Unassembled WGS sequence"/>
</dbReference>
<feature type="transmembrane region" description="Helical" evidence="1">
    <location>
        <begin position="101"/>
        <end position="123"/>
    </location>
</feature>
<name>A0A7M1KYT4_9LACT</name>
<dbReference type="NCBIfam" id="TIGR01906">
    <property type="entry name" value="integ_TIGR01906"/>
    <property type="match status" value="1"/>
</dbReference>
<keyword evidence="1" id="KW-0472">Membrane</keyword>
<gene>
    <name evidence="2" type="ORF">H3232_02345</name>
    <name evidence="3" type="ORF">IMX20_09670</name>
</gene>
<dbReference type="Proteomes" id="UP000595091">
    <property type="component" value="Plasmid pT4302"/>
</dbReference>
<keyword evidence="4" id="KW-1185">Reference proteome</keyword>